<evidence type="ECO:0000313" key="8">
    <source>
        <dbReference type="Proteomes" id="UP000799441"/>
    </source>
</evidence>
<name>A0A9P4Q2P7_9PEZI</name>
<comment type="similarity">
    <text evidence="2">Belongs to the CDC45 family.</text>
</comment>
<dbReference type="AlphaFoldDB" id="A0A9P4Q2P7"/>
<dbReference type="GO" id="GO:0003682">
    <property type="term" value="F:chromatin binding"/>
    <property type="evidence" value="ECO:0007669"/>
    <property type="project" value="TreeGrafter"/>
</dbReference>
<dbReference type="GO" id="GO:0000727">
    <property type="term" value="P:double-strand break repair via break-induced replication"/>
    <property type="evidence" value="ECO:0007669"/>
    <property type="project" value="TreeGrafter"/>
</dbReference>
<feature type="compositionally biased region" description="Low complexity" evidence="6">
    <location>
        <begin position="254"/>
        <end position="264"/>
    </location>
</feature>
<gene>
    <name evidence="7" type="ORF">K431DRAFT_322530</name>
</gene>
<keyword evidence="3" id="KW-0235">DNA replication</keyword>
<evidence type="ECO:0000256" key="3">
    <source>
        <dbReference type="ARBA" id="ARBA00022705"/>
    </source>
</evidence>
<evidence type="ECO:0000256" key="1">
    <source>
        <dbReference type="ARBA" id="ARBA00004123"/>
    </source>
</evidence>
<evidence type="ECO:0000256" key="4">
    <source>
        <dbReference type="ARBA" id="ARBA00023242"/>
    </source>
</evidence>
<evidence type="ECO:0000256" key="2">
    <source>
        <dbReference type="ARBA" id="ARBA00010727"/>
    </source>
</evidence>
<feature type="compositionally biased region" description="Basic and acidic residues" evidence="6">
    <location>
        <begin position="746"/>
        <end position="755"/>
    </location>
</feature>
<dbReference type="Proteomes" id="UP000799441">
    <property type="component" value="Unassembled WGS sequence"/>
</dbReference>
<evidence type="ECO:0000256" key="6">
    <source>
        <dbReference type="SAM" id="MobiDB-lite"/>
    </source>
</evidence>
<dbReference type="EMBL" id="MU003827">
    <property type="protein sequence ID" value="KAF2718268.1"/>
    <property type="molecule type" value="Genomic_DNA"/>
</dbReference>
<dbReference type="GO" id="GO:1902977">
    <property type="term" value="P:mitotic DNA replication preinitiation complex assembly"/>
    <property type="evidence" value="ECO:0007669"/>
    <property type="project" value="TreeGrafter"/>
</dbReference>
<protein>
    <submittedName>
        <fullName evidence="7">CDC45-like protein</fullName>
    </submittedName>
</protein>
<comment type="subcellular location">
    <subcellularLocation>
        <location evidence="1">Nucleus</location>
    </subcellularLocation>
</comment>
<evidence type="ECO:0000313" key="7">
    <source>
        <dbReference type="EMBL" id="KAF2718268.1"/>
    </source>
</evidence>
<accession>A0A9P4Q2P7</accession>
<dbReference type="OrthoDB" id="10258882at2759"/>
<proteinExistence type="inferred from homology"/>
<dbReference type="PANTHER" id="PTHR10507:SF0">
    <property type="entry name" value="CELL DIVISION CONTROL PROTEIN 45 HOMOLOG"/>
    <property type="match status" value="1"/>
</dbReference>
<dbReference type="GO" id="GO:0031261">
    <property type="term" value="C:DNA replication preinitiation complex"/>
    <property type="evidence" value="ECO:0007669"/>
    <property type="project" value="TreeGrafter"/>
</dbReference>
<dbReference type="PANTHER" id="PTHR10507">
    <property type="entry name" value="CDC45-RELATED PROTEIN"/>
    <property type="match status" value="1"/>
</dbReference>
<comment type="caution">
    <text evidence="7">The sequence shown here is derived from an EMBL/GenBank/DDBJ whole genome shotgun (WGS) entry which is preliminary data.</text>
</comment>
<feature type="region of interest" description="Disordered" evidence="6">
    <location>
        <begin position="739"/>
        <end position="823"/>
    </location>
</feature>
<feature type="compositionally biased region" description="Low complexity" evidence="6">
    <location>
        <begin position="569"/>
        <end position="581"/>
    </location>
</feature>
<dbReference type="GO" id="GO:0003688">
    <property type="term" value="F:DNA replication origin binding"/>
    <property type="evidence" value="ECO:0007669"/>
    <property type="project" value="TreeGrafter"/>
</dbReference>
<dbReference type="Pfam" id="PF02724">
    <property type="entry name" value="CDC45"/>
    <property type="match status" value="1"/>
</dbReference>
<feature type="region of interest" description="Disordered" evidence="6">
    <location>
        <begin position="405"/>
        <end position="429"/>
    </location>
</feature>
<feature type="compositionally biased region" description="Acidic residues" evidence="6">
    <location>
        <begin position="204"/>
        <end position="218"/>
    </location>
</feature>
<keyword evidence="5" id="KW-0131">Cell cycle</keyword>
<dbReference type="GO" id="GO:0003697">
    <property type="term" value="F:single-stranded DNA binding"/>
    <property type="evidence" value="ECO:0007669"/>
    <property type="project" value="TreeGrafter"/>
</dbReference>
<dbReference type="GO" id="GO:0006270">
    <property type="term" value="P:DNA replication initiation"/>
    <property type="evidence" value="ECO:0007669"/>
    <property type="project" value="InterPro"/>
</dbReference>
<feature type="compositionally biased region" description="Basic residues" evidence="6">
    <location>
        <begin position="770"/>
        <end position="782"/>
    </location>
</feature>
<keyword evidence="8" id="KW-1185">Reference proteome</keyword>
<organism evidence="7 8">
    <name type="scientific">Polychaeton citri CBS 116435</name>
    <dbReference type="NCBI Taxonomy" id="1314669"/>
    <lineage>
        <taxon>Eukaryota</taxon>
        <taxon>Fungi</taxon>
        <taxon>Dikarya</taxon>
        <taxon>Ascomycota</taxon>
        <taxon>Pezizomycotina</taxon>
        <taxon>Dothideomycetes</taxon>
        <taxon>Dothideomycetidae</taxon>
        <taxon>Capnodiales</taxon>
        <taxon>Capnodiaceae</taxon>
        <taxon>Polychaeton</taxon>
    </lineage>
</organism>
<feature type="compositionally biased region" description="Polar residues" evidence="6">
    <location>
        <begin position="265"/>
        <end position="286"/>
    </location>
</feature>
<sequence length="886" mass="97798">MYLPRSQLSQLYEHLIKTTHSLSPPVLILTSLTVDSLCATRILTALLKRDYIAHKVQPVNGYGDLTRAGRELVLPLTRQHGGEGGRVVCLGVGGLVDLDEVLGLDGGEERADMTQHGVDVWVVDARRPWNLVNVFGTMTMLHTGGDDTTGSRFLSGTEQSRLLPSYRPGDGGIIVWDDGDIETELSAEREAYLALQDMPEVTEEDLELAGDSDHEDLDSGSGKDQMNLKRKASSQESDSEASDGERPQRRRRSNNSTPMPSSPSQGPTSAQSNPFDDAPSSSQPRSPGTVIPSSPPKEPSQRQLRRQLLKIRRKHQVTLEKYYGLGTSYSEPVSSMLYSLASELGREDNDLLWLAIIGISSIQLSPYSHFGRSPTSSGRRGLPDRHEQIQEILRDEVRRLNPVPESDLQKSQSVEGAIPTHGRSPTDTSIRLSPEPRFLLIRHWSLYDSMLHSPYLSTRLHIWSDAGKKRLHKLLAKMGVSLQEAGKGYVHMDMELKRSLRERILKFAPQYNLEGLVPGTDGRSGKEGWGYVKSWGWKATLSATDIATIVGAMLEVGVDAHGILPSDFSSRSGGSGSYSSRMQALPTPPHSDDDSNNAMSKTADEAPDYITHRFFTAYDALNPVVTSSTQGLSVLLAHIKTAKTLHRAILRTGSTLISKKQIRHLRAFRMGVVKEGPDVALFTHPGALVKLAGWVNESVAVLEAERGRKTDNAAEGALVLACLDEARGVYVVVGLGGGGTGKKVRSKQEIKDREDRKKRKEAAKVAKQAERKRKRQERRRLRRERDEANGILHSDDEDEDTYSDSTESASSSSSDSDGDSDADDYLRQRRKERGYGLNRFGQAFQEVVEQTASRVRIDSFEHSVVEVRKEDLAGFLEALSLKSVIG</sequence>
<reference evidence="7" key="1">
    <citation type="journal article" date="2020" name="Stud. Mycol.">
        <title>101 Dothideomycetes genomes: a test case for predicting lifestyles and emergence of pathogens.</title>
        <authorList>
            <person name="Haridas S."/>
            <person name="Albert R."/>
            <person name="Binder M."/>
            <person name="Bloem J."/>
            <person name="Labutti K."/>
            <person name="Salamov A."/>
            <person name="Andreopoulos B."/>
            <person name="Baker S."/>
            <person name="Barry K."/>
            <person name="Bills G."/>
            <person name="Bluhm B."/>
            <person name="Cannon C."/>
            <person name="Castanera R."/>
            <person name="Culley D."/>
            <person name="Daum C."/>
            <person name="Ezra D."/>
            <person name="Gonzalez J."/>
            <person name="Henrissat B."/>
            <person name="Kuo A."/>
            <person name="Liang C."/>
            <person name="Lipzen A."/>
            <person name="Lutzoni F."/>
            <person name="Magnuson J."/>
            <person name="Mondo S."/>
            <person name="Nolan M."/>
            <person name="Ohm R."/>
            <person name="Pangilinan J."/>
            <person name="Park H.-J."/>
            <person name="Ramirez L."/>
            <person name="Alfaro M."/>
            <person name="Sun H."/>
            <person name="Tritt A."/>
            <person name="Yoshinaga Y."/>
            <person name="Zwiers L.-H."/>
            <person name="Turgeon B."/>
            <person name="Goodwin S."/>
            <person name="Spatafora J."/>
            <person name="Crous P."/>
            <person name="Grigoriev I."/>
        </authorList>
    </citation>
    <scope>NUCLEOTIDE SEQUENCE</scope>
    <source>
        <strain evidence="7">CBS 116435</strain>
    </source>
</reference>
<feature type="region of interest" description="Disordered" evidence="6">
    <location>
        <begin position="204"/>
        <end position="304"/>
    </location>
</feature>
<evidence type="ECO:0000256" key="5">
    <source>
        <dbReference type="ARBA" id="ARBA00023306"/>
    </source>
</evidence>
<feature type="compositionally biased region" description="Low complexity" evidence="6">
    <location>
        <begin position="803"/>
        <end position="815"/>
    </location>
</feature>
<feature type="region of interest" description="Disordered" evidence="6">
    <location>
        <begin position="569"/>
        <end position="601"/>
    </location>
</feature>
<dbReference type="InterPro" id="IPR003874">
    <property type="entry name" value="CDC45"/>
</dbReference>
<keyword evidence="4" id="KW-0539">Nucleus</keyword>